<organism evidence="3 4">
    <name type="scientific">Taurinivorans muris</name>
    <dbReference type="NCBI Taxonomy" id="2787751"/>
    <lineage>
        <taxon>Bacteria</taxon>
        <taxon>Pseudomonadati</taxon>
        <taxon>Thermodesulfobacteriota</taxon>
        <taxon>Desulfovibrionia</taxon>
        <taxon>Desulfovibrionales</taxon>
        <taxon>Desulfovibrionaceae</taxon>
        <taxon>Taurinivorans</taxon>
    </lineage>
</organism>
<dbReference type="Gene3D" id="3.30.420.480">
    <property type="entry name" value="Domain of unknown function (DUF4445)"/>
    <property type="match status" value="1"/>
</dbReference>
<evidence type="ECO:0000259" key="1">
    <source>
        <dbReference type="Pfam" id="PF14574"/>
    </source>
</evidence>
<feature type="domain" description="RACo-like middle region" evidence="2">
    <location>
        <begin position="121"/>
        <end position="260"/>
    </location>
</feature>
<dbReference type="InterPro" id="IPR001041">
    <property type="entry name" value="2Fe-2S_ferredoxin-type"/>
</dbReference>
<dbReference type="SUPFAM" id="SSF54292">
    <property type="entry name" value="2Fe-2S ferredoxin-like"/>
    <property type="match status" value="1"/>
</dbReference>
<evidence type="ECO:0000259" key="2">
    <source>
        <dbReference type="Pfam" id="PF17651"/>
    </source>
</evidence>
<dbReference type="InterPro" id="IPR052911">
    <property type="entry name" value="Corrinoid_activation_enz"/>
</dbReference>
<dbReference type="EMBL" id="CP065938">
    <property type="protein sequence ID" value="UWX06066.1"/>
    <property type="molecule type" value="Genomic_DNA"/>
</dbReference>
<dbReference type="InterPro" id="IPR041414">
    <property type="entry name" value="Raco-like_middle"/>
</dbReference>
<dbReference type="RefSeq" id="WP_334315665.1">
    <property type="nucleotide sequence ID" value="NZ_CP065938.1"/>
</dbReference>
<dbReference type="InterPro" id="IPR036010">
    <property type="entry name" value="2Fe-2S_ferredoxin-like_sf"/>
</dbReference>
<keyword evidence="4" id="KW-1185">Reference proteome</keyword>
<accession>A0ABY5Y3H6</accession>
<dbReference type="Proteomes" id="UP001058120">
    <property type="component" value="Chromosome"/>
</dbReference>
<dbReference type="Pfam" id="PF14574">
    <property type="entry name" value="RACo_C_ter"/>
    <property type="match status" value="1"/>
</dbReference>
<dbReference type="CDD" id="cd00207">
    <property type="entry name" value="fer2"/>
    <property type="match status" value="1"/>
</dbReference>
<dbReference type="InterPro" id="IPR027980">
    <property type="entry name" value="RACo_C"/>
</dbReference>
<sequence length="513" mass="57051">MAITIHYQNQVLEIPFETLPKNANASYLFGLPQIMPRPLCTGMGKCGRCKVRYHSDIPELSPLEQTLLNREEQENNIRLACKHPLQDNAVLTVFDDLQQNATRYDLHLEKSNQEKKAILFVDLGTTSIAFEVRSDNAVLTEGKILNPQMFAGADVMARLHYEHFIEKEKPSRLQTVLLEYFQNLCQHLAELNIFIQKIYLAANPAMLALFLGESTKGLLEAPYYLENKGGKTYQFPKLPPLFVPPQLGAFVGADACAGLANILQTYPHLDNFLLADLGTNGEFIHYSKGKIHAASVPLGPALEGVGMRCGSAVHGEGENIILSFSLTPFGLSYACKGEAQFICGAAYLYLLNTLLSANCINRQGLFQDNQHSLSPLGKKIFKNLKETNGEKRLYVTDKLYLCAEDIENILKVKAAFSSAIALFLERNNIENIFLSGALSSHIPLEILENFGFLPKNSKAKTSILGNTSLKGLITYHTKPELIDTVTKLSSAAELIDLTNQKEYDALYIDNMHF</sequence>
<dbReference type="Pfam" id="PF17651">
    <property type="entry name" value="Raco_middle"/>
    <property type="match status" value="1"/>
</dbReference>
<dbReference type="Gene3D" id="3.10.20.30">
    <property type="match status" value="1"/>
</dbReference>
<dbReference type="InterPro" id="IPR042259">
    <property type="entry name" value="Raco-like_middle_sf"/>
</dbReference>
<proteinExistence type="predicted"/>
<gene>
    <name evidence="3" type="ORF">JBF11_01755</name>
</gene>
<feature type="domain" description="RACo C-terminal" evidence="1">
    <location>
        <begin position="272"/>
        <end position="512"/>
    </location>
</feature>
<protein>
    <submittedName>
        <fullName evidence="3">DUF4445 domain-containing protein</fullName>
    </submittedName>
</protein>
<evidence type="ECO:0000313" key="4">
    <source>
        <dbReference type="Proteomes" id="UP001058120"/>
    </source>
</evidence>
<name>A0ABY5Y3H6_9BACT</name>
<evidence type="ECO:0000313" key="3">
    <source>
        <dbReference type="EMBL" id="UWX06066.1"/>
    </source>
</evidence>
<dbReference type="PANTHER" id="PTHR42895">
    <property type="entry name" value="IRON-SULFUR CLUSTER-BINDING PROTEIN-RELATED"/>
    <property type="match status" value="1"/>
</dbReference>
<reference evidence="3" key="1">
    <citation type="submission" date="2020-12" db="EMBL/GenBank/DDBJ databases">
        <title>Taurinivorans muris gen. nov., sp. nov., fundamental and realized metabolic niche of a ubiquitous sulfidogenic bacterium in the murine intestine.</title>
        <authorList>
            <person name="Ye H."/>
            <person name="Hanson B.T."/>
            <person name="Loy A."/>
        </authorList>
    </citation>
    <scope>NUCLEOTIDE SEQUENCE</scope>
    <source>
        <strain evidence="3">LT0009</strain>
    </source>
</reference>
<dbReference type="InterPro" id="IPR012675">
    <property type="entry name" value="Beta-grasp_dom_sf"/>
</dbReference>
<dbReference type="PANTHER" id="PTHR42895:SF2">
    <property type="entry name" value="IRON-SULFUR CLUSTER PROTEIN"/>
    <property type="match status" value="1"/>
</dbReference>